<proteinExistence type="predicted"/>
<comment type="pathway">
    <text evidence="2">Pyrimidine metabolism; UMP biosynthesis via de novo pathway.</text>
</comment>
<dbReference type="GO" id="GO:0005886">
    <property type="term" value="C:plasma membrane"/>
    <property type="evidence" value="ECO:0007669"/>
    <property type="project" value="TreeGrafter"/>
</dbReference>
<evidence type="ECO:0000313" key="11">
    <source>
        <dbReference type="Proteomes" id="UP000178870"/>
    </source>
</evidence>
<accession>A0A1F7Z261</accession>
<dbReference type="PANTHER" id="PTHR48109:SF4">
    <property type="entry name" value="DIHYDROOROTATE DEHYDROGENASE (QUINONE), MITOCHONDRIAL"/>
    <property type="match status" value="1"/>
</dbReference>
<dbReference type="GO" id="GO:0009220">
    <property type="term" value="P:pyrimidine ribonucleotide biosynthetic process"/>
    <property type="evidence" value="ECO:0007669"/>
    <property type="project" value="UniProtKB-UniRule"/>
</dbReference>
<dbReference type="Pfam" id="PF01180">
    <property type="entry name" value="DHO_dh"/>
    <property type="match status" value="1"/>
</dbReference>
<keyword evidence="3" id="KW-0285">Flavoprotein</keyword>
<comment type="cofactor">
    <cofactor evidence="1">
        <name>FMN</name>
        <dbReference type="ChEBI" id="CHEBI:58210"/>
    </cofactor>
</comment>
<dbReference type="EMBL" id="MGGP01000012">
    <property type="protein sequence ID" value="OGM32825.1"/>
    <property type="molecule type" value="Genomic_DNA"/>
</dbReference>
<feature type="domain" description="Dihydroorotate dehydrogenase catalytic" evidence="9">
    <location>
        <begin position="51"/>
        <end position="350"/>
    </location>
</feature>
<evidence type="ECO:0000313" key="10">
    <source>
        <dbReference type="EMBL" id="OGM32825.1"/>
    </source>
</evidence>
<evidence type="ECO:0000259" key="9">
    <source>
        <dbReference type="Pfam" id="PF01180"/>
    </source>
</evidence>
<dbReference type="InterPro" id="IPR005719">
    <property type="entry name" value="Dihydroorotate_DH_2"/>
</dbReference>
<evidence type="ECO:0000256" key="5">
    <source>
        <dbReference type="ARBA" id="ARBA00022975"/>
    </source>
</evidence>
<evidence type="ECO:0000256" key="6">
    <source>
        <dbReference type="ARBA" id="ARBA00023002"/>
    </source>
</evidence>
<dbReference type="PANTHER" id="PTHR48109">
    <property type="entry name" value="DIHYDROOROTATE DEHYDROGENASE (QUINONE), MITOCHONDRIAL-RELATED"/>
    <property type="match status" value="1"/>
</dbReference>
<protein>
    <recommendedName>
        <fullName evidence="8">Dihydroorotate dehydrogenase (quinone)</fullName>
        <ecNumber evidence="8">1.3.5.2</ecNumber>
    </recommendedName>
</protein>
<reference evidence="10 11" key="1">
    <citation type="journal article" date="2016" name="Nat. Commun.">
        <title>Thousands of microbial genomes shed light on interconnected biogeochemical processes in an aquifer system.</title>
        <authorList>
            <person name="Anantharaman K."/>
            <person name="Brown C.T."/>
            <person name="Hug L.A."/>
            <person name="Sharon I."/>
            <person name="Castelle C.J."/>
            <person name="Probst A.J."/>
            <person name="Thomas B.C."/>
            <person name="Singh A."/>
            <person name="Wilkins M.J."/>
            <person name="Karaoz U."/>
            <person name="Brodie E.L."/>
            <person name="Williams K.H."/>
            <person name="Hubbard S.S."/>
            <person name="Banfield J.F."/>
        </authorList>
    </citation>
    <scope>NUCLEOTIDE SEQUENCE [LARGE SCALE GENOMIC DNA]</scope>
</reference>
<evidence type="ECO:0000256" key="1">
    <source>
        <dbReference type="ARBA" id="ARBA00001917"/>
    </source>
</evidence>
<keyword evidence="4" id="KW-0288">FMN</keyword>
<dbReference type="Gene3D" id="3.20.20.70">
    <property type="entry name" value="Aldolase class I"/>
    <property type="match status" value="1"/>
</dbReference>
<evidence type="ECO:0000256" key="4">
    <source>
        <dbReference type="ARBA" id="ARBA00022643"/>
    </source>
</evidence>
<evidence type="ECO:0000256" key="3">
    <source>
        <dbReference type="ARBA" id="ARBA00022630"/>
    </source>
</evidence>
<gene>
    <name evidence="10" type="ORF">A2803_05765</name>
</gene>
<dbReference type="CDD" id="cd04738">
    <property type="entry name" value="DHOD_2_like"/>
    <property type="match status" value="1"/>
</dbReference>
<dbReference type="NCBIfam" id="NF003652">
    <property type="entry name" value="PRK05286.2-5"/>
    <property type="match status" value="1"/>
</dbReference>
<dbReference type="AlphaFoldDB" id="A0A1F7Z261"/>
<evidence type="ECO:0000256" key="7">
    <source>
        <dbReference type="ARBA" id="ARBA00023136"/>
    </source>
</evidence>
<comment type="caution">
    <text evidence="10">The sequence shown here is derived from an EMBL/GenBank/DDBJ whole genome shotgun (WGS) entry which is preliminary data.</text>
</comment>
<dbReference type="GO" id="GO:0005737">
    <property type="term" value="C:cytoplasm"/>
    <property type="evidence" value="ECO:0007669"/>
    <property type="project" value="InterPro"/>
</dbReference>
<evidence type="ECO:0000256" key="2">
    <source>
        <dbReference type="ARBA" id="ARBA00004725"/>
    </source>
</evidence>
<organism evidence="10 11">
    <name type="scientific">Candidatus Woesebacteria bacterium RIFCSPHIGHO2_01_FULL_44_21</name>
    <dbReference type="NCBI Taxonomy" id="1802503"/>
    <lineage>
        <taxon>Bacteria</taxon>
        <taxon>Candidatus Woeseibacteriota</taxon>
    </lineage>
</organism>
<dbReference type="InterPro" id="IPR050074">
    <property type="entry name" value="DHO_dehydrogenase"/>
</dbReference>
<dbReference type="InterPro" id="IPR005720">
    <property type="entry name" value="Dihydroorotate_DH_cat"/>
</dbReference>
<dbReference type="GO" id="GO:0106430">
    <property type="term" value="F:dihydroorotate dehydrogenase (quinone) activity"/>
    <property type="evidence" value="ECO:0007669"/>
    <property type="project" value="UniProtKB-EC"/>
</dbReference>
<sequence length="368" mass="40804">MFYKFLIKPVFFILDAEFVHNSITFAGKLLGSFSFTKDFTKNLLYFSDKKLEQKIAGIKFDNPIGLSAGFDYNAELTQILPSVGFGFETVGTITNIPYEGNPKPRLGRLPKSKSLLVNKGFKSEGVDEVIKKLKRLRFEIPIGLSVGRSNSATLKTIEESIGDIIESFKKFEAAKLATAYYELNISCPNLIHGGKNITFYPPKNLEKLLAKIDKLNLKKPLFIKMPITEPNLATEKMLDTIVKYKVSGVIFGNLQKDRTNPTLDKAEVAAATAGNFSGVPCRARSNELIALAYKKYGKKLVIVGCGGVFDARDAYEKIKLGASLVMMITGMIYEGPQLIGRINKDLVRLLHEDGYKNNSEAVGAYNQI</sequence>
<keyword evidence="5" id="KW-0665">Pyrimidine biosynthesis</keyword>
<dbReference type="SUPFAM" id="SSF51395">
    <property type="entry name" value="FMN-linked oxidoreductases"/>
    <property type="match status" value="1"/>
</dbReference>
<dbReference type="NCBIfam" id="TIGR01036">
    <property type="entry name" value="pyrD_sub2"/>
    <property type="match status" value="1"/>
</dbReference>
<keyword evidence="6" id="KW-0560">Oxidoreductase</keyword>
<keyword evidence="7" id="KW-0472">Membrane</keyword>
<dbReference type="InterPro" id="IPR013785">
    <property type="entry name" value="Aldolase_TIM"/>
</dbReference>
<name>A0A1F7Z261_9BACT</name>
<dbReference type="EC" id="1.3.5.2" evidence="8"/>
<dbReference type="Proteomes" id="UP000178870">
    <property type="component" value="Unassembled WGS sequence"/>
</dbReference>
<evidence type="ECO:0000256" key="8">
    <source>
        <dbReference type="NCBIfam" id="TIGR01036"/>
    </source>
</evidence>
<dbReference type="GO" id="GO:0006207">
    <property type="term" value="P:'de novo' pyrimidine nucleobase biosynthetic process"/>
    <property type="evidence" value="ECO:0007669"/>
    <property type="project" value="UniProtKB-UniRule"/>
</dbReference>